<dbReference type="GO" id="GO:0004040">
    <property type="term" value="F:amidase activity"/>
    <property type="evidence" value="ECO:0007669"/>
    <property type="project" value="InterPro"/>
</dbReference>
<evidence type="ECO:0000313" key="4">
    <source>
        <dbReference type="Proteomes" id="UP000269544"/>
    </source>
</evidence>
<dbReference type="PANTHER" id="PTHR33308:SF9">
    <property type="entry name" value="PEPTIDOGLYCAN HYDROLASE FLGJ"/>
    <property type="match status" value="1"/>
</dbReference>
<dbReference type="Pfam" id="PF01832">
    <property type="entry name" value="Glucosaminidase"/>
    <property type="match status" value="1"/>
</dbReference>
<keyword evidence="3" id="KW-0326">Glycosidase</keyword>
<organism evidence="3 4">
    <name type="scientific">Aedoeadaptatus ivorii</name>
    <dbReference type="NCBI Taxonomy" id="54006"/>
    <lineage>
        <taxon>Bacteria</taxon>
        <taxon>Bacillati</taxon>
        <taxon>Bacillota</taxon>
        <taxon>Tissierellia</taxon>
        <taxon>Tissierellales</taxon>
        <taxon>Peptoniphilaceae</taxon>
        <taxon>Aedoeadaptatus</taxon>
    </lineage>
</organism>
<evidence type="ECO:0000313" key="3">
    <source>
        <dbReference type="EMBL" id="VEJ34202.1"/>
    </source>
</evidence>
<protein>
    <submittedName>
        <fullName evidence="3">Exo-glucosaminidase lytG</fullName>
        <ecNumber evidence="3">3.2.1.-</ecNumber>
    </submittedName>
</protein>
<dbReference type="InterPro" id="IPR051056">
    <property type="entry name" value="Glycosyl_Hydrolase_73"/>
</dbReference>
<dbReference type="RefSeq" id="WP_126464522.1">
    <property type="nucleotide sequence ID" value="NZ_JAUSWF010000005.1"/>
</dbReference>
<proteinExistence type="predicted"/>
<reference evidence="3 4" key="1">
    <citation type="submission" date="2018-12" db="EMBL/GenBank/DDBJ databases">
        <authorList>
            <consortium name="Pathogen Informatics"/>
        </authorList>
    </citation>
    <scope>NUCLEOTIDE SEQUENCE [LARGE SCALE GENOMIC DNA]</scope>
    <source>
        <strain evidence="3 4">NCTC13079</strain>
    </source>
</reference>
<evidence type="ECO:0000259" key="2">
    <source>
        <dbReference type="SMART" id="SM00047"/>
    </source>
</evidence>
<dbReference type="PANTHER" id="PTHR33308">
    <property type="entry name" value="PEPTIDOGLYCAN HYDROLASE FLGJ"/>
    <property type="match status" value="1"/>
</dbReference>
<name>A0A448UZ85_9FIRM</name>
<dbReference type="GO" id="GO:0016798">
    <property type="term" value="F:hydrolase activity, acting on glycosyl bonds"/>
    <property type="evidence" value="ECO:0007669"/>
    <property type="project" value="UniProtKB-KW"/>
</dbReference>
<dbReference type="EC" id="3.2.1.-" evidence="3"/>
<dbReference type="Gene3D" id="1.10.530.10">
    <property type="match status" value="1"/>
</dbReference>
<dbReference type="OrthoDB" id="977752at2"/>
<dbReference type="Proteomes" id="UP000269544">
    <property type="component" value="Chromosome"/>
</dbReference>
<feature type="domain" description="Mannosyl-glycoprotein endo-beta-N-acetylglucosamidase-like" evidence="2">
    <location>
        <begin position="28"/>
        <end position="180"/>
    </location>
</feature>
<sequence length="182" mass="20803">MKTRKRYLAAGILFALVLLYWMRPRYNPEPAGALSREEYIETFAPLAVEVSERYGLIPSVVLAQSALESNFGESELSRNYNNYFGIKGKGDAAIVLPTEEIEGGKSRRVSDGFRTYDSARESFFDYGKLIADADRYRLVREAETKEAYAEALYPAGYSTNPRYGERLLFLIETYNLDRYDPQ</sequence>
<dbReference type="KEGG" id="piv:NCTC13079_00033"/>
<dbReference type="AlphaFoldDB" id="A0A448UZ85"/>
<keyword evidence="1 3" id="KW-0378">Hydrolase</keyword>
<dbReference type="SMART" id="SM00047">
    <property type="entry name" value="LYZ2"/>
    <property type="match status" value="1"/>
</dbReference>
<gene>
    <name evidence="3" type="primary">lytG</name>
    <name evidence="3" type="ORF">NCTC13079_00033</name>
</gene>
<dbReference type="Gene3D" id="4.10.80.30">
    <property type="entry name" value="DNA polymerase, domain 6"/>
    <property type="match status" value="1"/>
</dbReference>
<dbReference type="EMBL" id="LR134523">
    <property type="protein sequence ID" value="VEJ34202.1"/>
    <property type="molecule type" value="Genomic_DNA"/>
</dbReference>
<dbReference type="InterPro" id="IPR002901">
    <property type="entry name" value="MGlyc_endo_b_GlcNAc-like_dom"/>
</dbReference>
<accession>A0A448UZ85</accession>
<keyword evidence="4" id="KW-1185">Reference proteome</keyword>
<evidence type="ECO:0000256" key="1">
    <source>
        <dbReference type="ARBA" id="ARBA00022801"/>
    </source>
</evidence>